<evidence type="ECO:0000313" key="4">
    <source>
        <dbReference type="Proteomes" id="UP000054408"/>
    </source>
</evidence>
<dbReference type="SUPFAM" id="SSF48371">
    <property type="entry name" value="ARM repeat"/>
    <property type="match status" value="1"/>
</dbReference>
<dbReference type="GeneID" id="25564330"/>
<dbReference type="InterPro" id="IPR016024">
    <property type="entry name" value="ARM-type_fold"/>
</dbReference>
<feature type="region of interest" description="Disordered" evidence="1">
    <location>
        <begin position="380"/>
        <end position="461"/>
    </location>
</feature>
<sequence length="1719" mass="182501">MMADCLTLLAKGQAVAKRLRALRLVVRVLALYVLPKWPLVWDAVDDLAEADDTGVRHAVYSLLDTAIAYQSLTVAHARALTVHITDALQSRDPELMLALLVRLLHDGKALPLYAPDLVDSFVEWMRAWSREPATHVQSLTRLVKILYLALSTSAHVIDKAHLRTLVQCVVGLATRTSFDALAHACLVCLDPAVTVACVIDGAPGLRTPVVVALARLVALPDYTVVAFRLLVEVMHREGNTGVMASLLAIIDKASNPLRVIEVLRGTVFFATRLALDPPDDAPPQPLGPLLAALIRLARRTLRRHLAAPLSPADLAVSHPLLTEIALALLRIIEAEVGRAEHFDSVLELVVVLSWFAELYDSPQTFSVSLLLRNLPTSGGDESRLRMMLSDSGESGDPLLSPTSEYEPGSGQTSPSASRPQARTSLSSRSMTLSSPELSQAATPSFSTPVSPLSHANSRSRFSASSTRKISSELASPPPQAAPGFAANFKAILGALENILLSAYSNPFTSCESSASAVGGSARHPPQLLLLLLMQYKAVLSVRGGVALADHLIARLSPLVPDWLVSARAFALGFLVHESRPAVVLRALRGVGELYDAFRHGYGEALLVRALLPAFEALEAVPEDSALISELYGLLGRLAEDAVGDVFHSLVRVLVTPLVSSRKATPSHASLQGSSAALASLNALVYLLEFKLARLPVDHVRLVYGCLLRLLAKASALGLDLSARSVLMQAVLRISADDGYQITWRDQATVFLTCSSDKARRYALGLLDLTPLLHALLDFLVAEPKIELFSAALSGLEGLVSNSAVMGCVDVHSVLARVCALLGGSQFAASVDGVPAADDNTLRTAGLSLLAKLLALATARPGYLGSVAVPPAVTPDADALNARVDALFVRLWPEAVSIRGSSERGSSHDEGSAALGDRILFALHVGLSSSSMAVVHAALRALRALMNCGRWRSQLLRHVPSLVSATTSMASARSAAHVTALLNELFPFARRPKSRSSKETARVVDSPRRLVPFLRFVLRLCRVDGVCAGLGEVELDCLFHFILSAFALTLTSSDIIDSGSPPLLLSLCVRAVLEVAAVVPATLRPGVHARICAAVWRVFDASAVAETRPLLARHARMLLWTADALLPSMLYAGSLVGRDESEHALGTVDVPRFVAIWAQRGAGGAIYTIERPDPASPWSVLAVRSGAGRLEWQHAIENEVLVPGFVAPPAPPGLAALVRYPFRAGEAPSGRVVKNVRSRRRAVFGRRGSSQSTRAAAVVAAPPWMGPAARGSGSVPRSLSSGSSSGGARSSSAGAGVGGIESMLARDPRWSDAYIHPPTDPGSPRAGLPTLEPTASSRSSSSQPQAGGLEDAGLLEHLATEEALPRARLGNSRDGEARPRKRMSASRSMDAIAAAARGVVSSSEALAAAVSVSAAANESSGDERASLVDDGELAPYPAKVSAEEAMEPMPSMRGGGRAATDASMMMAHLVPAPFSFESGSVGGHGSNEWLVVKDDVSRQAVYAALGELDSLPTAFSVHEIDVAFVDASAHELAGEDLLASSLFADGLAFVERTGALEGKWQWASPVSRIKMRLRGLHKGLRRDESLVSVVFCASEAVAPSSACVRIVIQPRGEGLYTVRLHVRPGMYARSPLWQDVPSSELVAGPVLAQHVMDLAVLCDDMIQAQVRGYDHMPNAGARVAKVQAVLDSVFVREREPTEAFHVVPVDGDERDVQVIRPTLA</sequence>
<feature type="compositionally biased region" description="Low complexity" evidence="1">
    <location>
        <begin position="1269"/>
        <end position="1293"/>
    </location>
</feature>
<protein>
    <recommendedName>
        <fullName evidence="2">Tuberin N-terminal domain-containing protein</fullName>
    </recommendedName>
</protein>
<feature type="compositionally biased region" description="Low complexity" evidence="1">
    <location>
        <begin position="422"/>
        <end position="434"/>
    </location>
</feature>
<evidence type="ECO:0000313" key="3">
    <source>
        <dbReference type="EMBL" id="KNC48359.1"/>
    </source>
</evidence>
<feature type="compositionally biased region" description="Basic and acidic residues" evidence="1">
    <location>
        <begin position="1359"/>
        <end position="1377"/>
    </location>
</feature>
<dbReference type="Pfam" id="PF11864">
    <property type="entry name" value="DUF3384"/>
    <property type="match status" value="1"/>
</dbReference>
<feature type="compositionally biased region" description="Polar residues" evidence="1">
    <location>
        <begin position="435"/>
        <end position="461"/>
    </location>
</feature>
<organism evidence="3 4">
    <name type="scientific">Thecamonas trahens ATCC 50062</name>
    <dbReference type="NCBI Taxonomy" id="461836"/>
    <lineage>
        <taxon>Eukaryota</taxon>
        <taxon>Apusozoa</taxon>
        <taxon>Apusomonadida</taxon>
        <taxon>Apusomonadidae</taxon>
        <taxon>Thecamonas</taxon>
    </lineage>
</organism>
<reference evidence="3 4" key="1">
    <citation type="submission" date="2010-05" db="EMBL/GenBank/DDBJ databases">
        <title>The Genome Sequence of Thecamonas trahens ATCC 50062.</title>
        <authorList>
            <consortium name="The Broad Institute Genome Sequencing Platform"/>
            <person name="Russ C."/>
            <person name="Cuomo C."/>
            <person name="Shea T."/>
            <person name="Young S.K."/>
            <person name="Zeng Q."/>
            <person name="Koehrsen M."/>
            <person name="Haas B."/>
            <person name="Borodovsky M."/>
            <person name="Guigo R."/>
            <person name="Alvarado L."/>
            <person name="Berlin A."/>
            <person name="Bochicchio J."/>
            <person name="Borenstein D."/>
            <person name="Chapman S."/>
            <person name="Chen Z."/>
            <person name="Freedman E."/>
            <person name="Gellesch M."/>
            <person name="Goldberg J."/>
            <person name="Griggs A."/>
            <person name="Gujja S."/>
            <person name="Heilman E."/>
            <person name="Heiman D."/>
            <person name="Hepburn T."/>
            <person name="Howarth C."/>
            <person name="Jen D."/>
            <person name="Larson L."/>
            <person name="Mehta T."/>
            <person name="Park D."/>
            <person name="Pearson M."/>
            <person name="Roberts A."/>
            <person name="Saif S."/>
            <person name="Shenoy N."/>
            <person name="Sisk P."/>
            <person name="Stolte C."/>
            <person name="Sykes S."/>
            <person name="Thomson T."/>
            <person name="Walk T."/>
            <person name="White J."/>
            <person name="Yandava C."/>
            <person name="Burger G."/>
            <person name="Gray M.W."/>
            <person name="Holland P.W.H."/>
            <person name="King N."/>
            <person name="Lang F.B.F."/>
            <person name="Roger A.J."/>
            <person name="Ruiz-Trillo I."/>
            <person name="Lander E."/>
            <person name="Nusbaum C."/>
        </authorList>
    </citation>
    <scope>NUCLEOTIDE SEQUENCE [LARGE SCALE GENOMIC DNA]</scope>
    <source>
        <strain evidence="3 4">ATCC 50062</strain>
    </source>
</reference>
<feature type="region of interest" description="Disordered" evidence="1">
    <location>
        <begin position="1359"/>
        <end position="1385"/>
    </location>
</feature>
<dbReference type="InterPro" id="IPR024584">
    <property type="entry name" value="Tuberin_N"/>
</dbReference>
<keyword evidence="4" id="KW-1185">Reference proteome</keyword>
<proteinExistence type="predicted"/>
<feature type="compositionally biased region" description="Polar residues" evidence="1">
    <location>
        <begin position="409"/>
        <end position="421"/>
    </location>
</feature>
<feature type="domain" description="Tuberin N-terminal" evidence="2">
    <location>
        <begin position="16"/>
        <end position="293"/>
    </location>
</feature>
<name>A0A0L0D7M4_THETB</name>
<evidence type="ECO:0000256" key="1">
    <source>
        <dbReference type="SAM" id="MobiDB-lite"/>
    </source>
</evidence>
<gene>
    <name evidence="3" type="ORF">AMSG_04807</name>
</gene>
<dbReference type="RefSeq" id="XP_013758479.1">
    <property type="nucleotide sequence ID" value="XM_013903025.1"/>
</dbReference>
<feature type="region of interest" description="Disordered" evidence="1">
    <location>
        <begin position="1263"/>
        <end position="1297"/>
    </location>
</feature>
<accession>A0A0L0D7M4</accession>
<dbReference type="EMBL" id="GL349451">
    <property type="protein sequence ID" value="KNC48359.1"/>
    <property type="molecule type" value="Genomic_DNA"/>
</dbReference>
<dbReference type="Proteomes" id="UP000054408">
    <property type="component" value="Unassembled WGS sequence"/>
</dbReference>
<feature type="region of interest" description="Disordered" evidence="1">
    <location>
        <begin position="1310"/>
        <end position="1347"/>
    </location>
</feature>
<evidence type="ECO:0000259" key="2">
    <source>
        <dbReference type="Pfam" id="PF11864"/>
    </source>
</evidence>